<feature type="transmembrane region" description="Helical" evidence="12">
    <location>
        <begin position="175"/>
        <end position="196"/>
    </location>
</feature>
<dbReference type="CDD" id="cd00082">
    <property type="entry name" value="HisKA"/>
    <property type="match status" value="1"/>
</dbReference>
<name>A0A177K660_9MICO</name>
<dbReference type="EC" id="2.7.13.3" evidence="4"/>
<dbReference type="SMART" id="SM00387">
    <property type="entry name" value="HATPase_c"/>
    <property type="match status" value="1"/>
</dbReference>
<dbReference type="SMART" id="SM00304">
    <property type="entry name" value="HAMP"/>
    <property type="match status" value="1"/>
</dbReference>
<evidence type="ECO:0000259" key="14">
    <source>
        <dbReference type="PROSITE" id="PS50885"/>
    </source>
</evidence>
<accession>A0A177K660</accession>
<dbReference type="GO" id="GO:0000155">
    <property type="term" value="F:phosphorelay sensor kinase activity"/>
    <property type="evidence" value="ECO:0007669"/>
    <property type="project" value="InterPro"/>
</dbReference>
<dbReference type="InterPro" id="IPR050428">
    <property type="entry name" value="TCS_sensor_his_kinase"/>
</dbReference>
<evidence type="ECO:0000313" key="15">
    <source>
        <dbReference type="EMBL" id="OAH48890.1"/>
    </source>
</evidence>
<evidence type="ECO:0000256" key="10">
    <source>
        <dbReference type="ARBA" id="ARBA00023012"/>
    </source>
</evidence>
<evidence type="ECO:0000259" key="13">
    <source>
        <dbReference type="PROSITE" id="PS50109"/>
    </source>
</evidence>
<dbReference type="FunFam" id="3.30.565.10:FF:000006">
    <property type="entry name" value="Sensor histidine kinase WalK"/>
    <property type="match status" value="1"/>
</dbReference>
<dbReference type="SUPFAM" id="SSF47384">
    <property type="entry name" value="Homodimeric domain of signal transducing histidine kinase"/>
    <property type="match status" value="1"/>
</dbReference>
<dbReference type="PANTHER" id="PTHR45436:SF5">
    <property type="entry name" value="SENSOR HISTIDINE KINASE TRCS"/>
    <property type="match status" value="1"/>
</dbReference>
<dbReference type="EMBL" id="LSTV01000005">
    <property type="protein sequence ID" value="OAH48890.1"/>
    <property type="molecule type" value="Genomic_DNA"/>
</dbReference>
<dbReference type="PANTHER" id="PTHR45436">
    <property type="entry name" value="SENSOR HISTIDINE KINASE YKOH"/>
    <property type="match status" value="1"/>
</dbReference>
<evidence type="ECO:0000256" key="3">
    <source>
        <dbReference type="ARBA" id="ARBA00004236"/>
    </source>
</evidence>
<dbReference type="Pfam" id="PF00512">
    <property type="entry name" value="HisKA"/>
    <property type="match status" value="1"/>
</dbReference>
<keyword evidence="10" id="KW-0902">Two-component regulatory system</keyword>
<keyword evidence="9 12" id="KW-1133">Transmembrane helix</keyword>
<evidence type="ECO:0000256" key="11">
    <source>
        <dbReference type="ARBA" id="ARBA00023136"/>
    </source>
</evidence>
<gene>
    <name evidence="15" type="ORF">AYL44_12775</name>
</gene>
<dbReference type="InterPro" id="IPR004358">
    <property type="entry name" value="Sig_transdc_His_kin-like_C"/>
</dbReference>
<organism evidence="15 16">
    <name type="scientific">Microbacterium oleivorans</name>
    <dbReference type="NCBI Taxonomy" id="273677"/>
    <lineage>
        <taxon>Bacteria</taxon>
        <taxon>Bacillati</taxon>
        <taxon>Actinomycetota</taxon>
        <taxon>Actinomycetes</taxon>
        <taxon>Micrococcales</taxon>
        <taxon>Microbacteriaceae</taxon>
        <taxon>Microbacterium</taxon>
    </lineage>
</organism>
<sequence>MTGAARSGRRRWTLRRTLVVGTGALVAIALLVTGLATSLALRTFVYDRLDGQVLETLQIVRVGGGMPGGSFPSGGASGDREGPAPRIGSLHAVFASDGSVVSSSYTGDDGQETTLDESQLEAITRAELPSRTPETVDLGEGLGEFRLAAQEENGMRVVAGISLDEVTATTSALTVIQVAVAGTALLLVLIGLSLVVRRTLRPLDRVAAVADRVAARPLAIGEVEIPERVPDRDTDPATEVGRVGHSLNVLLAHIESALTSRQHSEDQLRRFIADASHELRTPLASIRGYAQLSLGENAPMTPTQQRAFDRIASESTRMADLVEDLLLLARLDAGQRLRRESVDLTMLAIDAVSDAHAADPTRTWLLDLGDDDTIEVTGDENRLRQVVANLLRNARTHTPSGTRVVLALRLDGEDAVLQVTDDGPGIAPDIRDTLFERFARGDVSRNRDAGSTGLGLSIAEAIVAAHDGSIGVESTPGHTAFTVRLPLA</sequence>
<dbReference type="PROSITE" id="PS50109">
    <property type="entry name" value="HIS_KIN"/>
    <property type="match status" value="1"/>
</dbReference>
<keyword evidence="5" id="KW-0597">Phosphoprotein</keyword>
<keyword evidence="6" id="KW-0808">Transferase</keyword>
<dbReference type="Gene3D" id="6.10.340.10">
    <property type="match status" value="1"/>
</dbReference>
<dbReference type="FunFam" id="1.10.287.130:FF:000001">
    <property type="entry name" value="Two-component sensor histidine kinase"/>
    <property type="match status" value="1"/>
</dbReference>
<protein>
    <recommendedName>
        <fullName evidence="4">histidine kinase</fullName>
        <ecNumber evidence="4">2.7.13.3</ecNumber>
    </recommendedName>
</protein>
<dbReference type="InterPro" id="IPR003594">
    <property type="entry name" value="HATPase_dom"/>
</dbReference>
<feature type="domain" description="Histidine kinase" evidence="13">
    <location>
        <begin position="274"/>
        <end position="488"/>
    </location>
</feature>
<keyword evidence="7 12" id="KW-0812">Transmembrane</keyword>
<dbReference type="RefSeq" id="WP_064003666.1">
    <property type="nucleotide sequence ID" value="NZ_LSTV01000005.1"/>
</dbReference>
<keyword evidence="11 12" id="KW-0472">Membrane</keyword>
<comment type="subcellular location">
    <subcellularLocation>
        <location evidence="3">Cell membrane</location>
    </subcellularLocation>
</comment>
<dbReference type="InterPro" id="IPR003660">
    <property type="entry name" value="HAMP_dom"/>
</dbReference>
<dbReference type="SUPFAM" id="SSF55874">
    <property type="entry name" value="ATPase domain of HSP90 chaperone/DNA topoisomerase II/histidine kinase"/>
    <property type="match status" value="1"/>
</dbReference>
<dbReference type="PRINTS" id="PR00344">
    <property type="entry name" value="BCTRLSENSOR"/>
</dbReference>
<dbReference type="OrthoDB" id="9786919at2"/>
<dbReference type="GO" id="GO:0005509">
    <property type="term" value="F:calcium ion binding"/>
    <property type="evidence" value="ECO:0007669"/>
    <property type="project" value="UniProtKB-ARBA"/>
</dbReference>
<dbReference type="InterPro" id="IPR036890">
    <property type="entry name" value="HATPase_C_sf"/>
</dbReference>
<dbReference type="InterPro" id="IPR005467">
    <property type="entry name" value="His_kinase_dom"/>
</dbReference>
<dbReference type="Proteomes" id="UP000076998">
    <property type="component" value="Unassembled WGS sequence"/>
</dbReference>
<dbReference type="InterPro" id="IPR036097">
    <property type="entry name" value="HisK_dim/P_sf"/>
</dbReference>
<evidence type="ECO:0000256" key="9">
    <source>
        <dbReference type="ARBA" id="ARBA00022989"/>
    </source>
</evidence>
<dbReference type="AlphaFoldDB" id="A0A177K660"/>
<reference evidence="15 16" key="1">
    <citation type="submission" date="2016-02" db="EMBL/GenBank/DDBJ databases">
        <authorList>
            <person name="Wen L."/>
            <person name="He K."/>
            <person name="Yang H."/>
        </authorList>
    </citation>
    <scope>NUCLEOTIDE SEQUENCE [LARGE SCALE GENOMIC DNA]</scope>
    <source>
        <strain evidence="15 16">CD11_3</strain>
    </source>
</reference>
<evidence type="ECO:0000256" key="7">
    <source>
        <dbReference type="ARBA" id="ARBA00022692"/>
    </source>
</evidence>
<comment type="caution">
    <text evidence="15">The sequence shown here is derived from an EMBL/GenBank/DDBJ whole genome shotgun (WGS) entry which is preliminary data.</text>
</comment>
<keyword evidence="8 15" id="KW-0418">Kinase</keyword>
<dbReference type="SMART" id="SM00388">
    <property type="entry name" value="HisKA"/>
    <property type="match status" value="1"/>
</dbReference>
<dbReference type="Pfam" id="PF00672">
    <property type="entry name" value="HAMP"/>
    <property type="match status" value="1"/>
</dbReference>
<dbReference type="Gene3D" id="1.10.287.130">
    <property type="match status" value="1"/>
</dbReference>
<evidence type="ECO:0000256" key="12">
    <source>
        <dbReference type="SAM" id="Phobius"/>
    </source>
</evidence>
<dbReference type="CDD" id="cd00075">
    <property type="entry name" value="HATPase"/>
    <property type="match status" value="1"/>
</dbReference>
<comment type="cofactor">
    <cofactor evidence="2">
        <name>a divalent metal cation</name>
        <dbReference type="ChEBI" id="CHEBI:60240"/>
    </cofactor>
</comment>
<evidence type="ECO:0000256" key="6">
    <source>
        <dbReference type="ARBA" id="ARBA00022679"/>
    </source>
</evidence>
<dbReference type="Pfam" id="PF02518">
    <property type="entry name" value="HATPase_c"/>
    <property type="match status" value="1"/>
</dbReference>
<evidence type="ECO:0000256" key="2">
    <source>
        <dbReference type="ARBA" id="ARBA00001968"/>
    </source>
</evidence>
<dbReference type="Gene3D" id="3.30.565.10">
    <property type="entry name" value="Histidine kinase-like ATPase, C-terminal domain"/>
    <property type="match status" value="1"/>
</dbReference>
<feature type="domain" description="HAMP" evidence="14">
    <location>
        <begin position="197"/>
        <end position="259"/>
    </location>
</feature>
<evidence type="ECO:0000313" key="16">
    <source>
        <dbReference type="Proteomes" id="UP000076998"/>
    </source>
</evidence>
<evidence type="ECO:0000256" key="1">
    <source>
        <dbReference type="ARBA" id="ARBA00000085"/>
    </source>
</evidence>
<evidence type="ECO:0000256" key="4">
    <source>
        <dbReference type="ARBA" id="ARBA00012438"/>
    </source>
</evidence>
<dbReference type="PROSITE" id="PS50885">
    <property type="entry name" value="HAMP"/>
    <property type="match status" value="1"/>
</dbReference>
<evidence type="ECO:0000256" key="8">
    <source>
        <dbReference type="ARBA" id="ARBA00022777"/>
    </source>
</evidence>
<evidence type="ECO:0000256" key="5">
    <source>
        <dbReference type="ARBA" id="ARBA00022553"/>
    </source>
</evidence>
<dbReference type="InterPro" id="IPR003661">
    <property type="entry name" value="HisK_dim/P_dom"/>
</dbReference>
<dbReference type="GO" id="GO:0005886">
    <property type="term" value="C:plasma membrane"/>
    <property type="evidence" value="ECO:0007669"/>
    <property type="project" value="UniProtKB-SubCell"/>
</dbReference>
<proteinExistence type="predicted"/>
<comment type="catalytic activity">
    <reaction evidence="1">
        <text>ATP + protein L-histidine = ADP + protein N-phospho-L-histidine.</text>
        <dbReference type="EC" id="2.7.13.3"/>
    </reaction>
</comment>